<sequence>MRKKSDVKDKLRKVLQHTKTLGHPIRKFLSDNGGEFDNQKGMVVTNATEFGLKKKIRRRSFSKKIQHVKLPLRDILQNEEKLEELKSPDSPNSEDPTESDWEESPNENSSTDEDFFGDRSALRTPFHLNDYITFSKGIITNEEIPKSYKEAVNRRHRFQWKQAMGNEMKSLKACRKRIQPALWSKLHGHF</sequence>
<feature type="compositionally biased region" description="Acidic residues" evidence="1">
    <location>
        <begin position="95"/>
        <end position="115"/>
    </location>
</feature>
<dbReference type="OrthoDB" id="10637810at2759"/>
<organism evidence="2 3">
    <name type="scientific">Ignelater luminosus</name>
    <name type="common">Cucubano</name>
    <name type="synonym">Pyrophorus luminosus</name>
    <dbReference type="NCBI Taxonomy" id="2038154"/>
    <lineage>
        <taxon>Eukaryota</taxon>
        <taxon>Metazoa</taxon>
        <taxon>Ecdysozoa</taxon>
        <taxon>Arthropoda</taxon>
        <taxon>Hexapoda</taxon>
        <taxon>Insecta</taxon>
        <taxon>Pterygota</taxon>
        <taxon>Neoptera</taxon>
        <taxon>Endopterygota</taxon>
        <taxon>Coleoptera</taxon>
        <taxon>Polyphaga</taxon>
        <taxon>Elateriformia</taxon>
        <taxon>Elateroidea</taxon>
        <taxon>Elateridae</taxon>
        <taxon>Agrypninae</taxon>
        <taxon>Pyrophorini</taxon>
        <taxon>Ignelater</taxon>
    </lineage>
</organism>
<name>A0A8K0C746_IGNLU</name>
<evidence type="ECO:0000256" key="1">
    <source>
        <dbReference type="SAM" id="MobiDB-lite"/>
    </source>
</evidence>
<keyword evidence="3" id="KW-1185">Reference proteome</keyword>
<evidence type="ECO:0000313" key="3">
    <source>
        <dbReference type="Proteomes" id="UP000801492"/>
    </source>
</evidence>
<evidence type="ECO:0000313" key="2">
    <source>
        <dbReference type="EMBL" id="KAF2881768.1"/>
    </source>
</evidence>
<comment type="caution">
    <text evidence="2">The sequence shown here is derived from an EMBL/GenBank/DDBJ whole genome shotgun (WGS) entry which is preliminary data.</text>
</comment>
<dbReference type="AlphaFoldDB" id="A0A8K0C746"/>
<gene>
    <name evidence="2" type="ORF">ILUMI_24410</name>
</gene>
<accession>A0A8K0C746</accession>
<proteinExistence type="predicted"/>
<feature type="region of interest" description="Disordered" evidence="1">
    <location>
        <begin position="82"/>
        <end position="116"/>
    </location>
</feature>
<protein>
    <submittedName>
        <fullName evidence="2">Uncharacterized protein</fullName>
    </submittedName>
</protein>
<dbReference type="EMBL" id="VTPC01090701">
    <property type="protein sequence ID" value="KAF2881768.1"/>
    <property type="molecule type" value="Genomic_DNA"/>
</dbReference>
<reference evidence="2" key="1">
    <citation type="submission" date="2019-08" db="EMBL/GenBank/DDBJ databases">
        <title>The genome of the North American firefly Photinus pyralis.</title>
        <authorList>
            <consortium name="Photinus pyralis genome working group"/>
            <person name="Fallon T.R."/>
            <person name="Sander Lower S.E."/>
            <person name="Weng J.-K."/>
        </authorList>
    </citation>
    <scope>NUCLEOTIDE SEQUENCE</scope>
    <source>
        <strain evidence="2">TRF0915ILg1</strain>
        <tissue evidence="2">Whole body</tissue>
    </source>
</reference>
<dbReference type="Proteomes" id="UP000801492">
    <property type="component" value="Unassembled WGS sequence"/>
</dbReference>